<dbReference type="PANTHER" id="PTHR48083:SF19">
    <property type="entry name" value="FLAVIN-DEPENDENT MONOOXYGENASE, OXYGENASE SUBUNIT HSAA"/>
    <property type="match status" value="1"/>
</dbReference>
<dbReference type="OrthoDB" id="571684at2"/>
<feature type="region of interest" description="Disordered" evidence="2">
    <location>
        <begin position="384"/>
        <end position="409"/>
    </location>
</feature>
<dbReference type="Pfam" id="PF08028">
    <property type="entry name" value="Acyl-CoA_dh_2"/>
    <property type="match status" value="1"/>
</dbReference>
<dbReference type="Gene3D" id="1.20.140.10">
    <property type="entry name" value="Butyryl-CoA Dehydrogenase, subunit A, domain 3"/>
    <property type="match status" value="1"/>
</dbReference>
<dbReference type="AlphaFoldDB" id="A0A3L6ZZ74"/>
<dbReference type="GO" id="GO:0005737">
    <property type="term" value="C:cytoplasm"/>
    <property type="evidence" value="ECO:0007669"/>
    <property type="project" value="TreeGrafter"/>
</dbReference>
<evidence type="ECO:0000256" key="1">
    <source>
        <dbReference type="ARBA" id="ARBA00023002"/>
    </source>
</evidence>
<dbReference type="Proteomes" id="UP000270299">
    <property type="component" value="Unassembled WGS sequence"/>
</dbReference>
<dbReference type="SUPFAM" id="SSF47203">
    <property type="entry name" value="Acyl-CoA dehydrogenase C-terminal domain-like"/>
    <property type="match status" value="1"/>
</dbReference>
<dbReference type="InterPro" id="IPR009100">
    <property type="entry name" value="AcylCoA_DH/oxidase_NM_dom_sf"/>
</dbReference>
<name>A0A3L6ZZ74_9MICO</name>
<dbReference type="Gene3D" id="2.40.110.10">
    <property type="entry name" value="Butyryl-CoA Dehydrogenase, subunit A, domain 2"/>
    <property type="match status" value="1"/>
</dbReference>
<dbReference type="InterPro" id="IPR050741">
    <property type="entry name" value="Acyl-CoA_dehydrogenase"/>
</dbReference>
<organism evidence="4 5">
    <name type="scientific">Mycetocola manganoxydans</name>
    <dbReference type="NCBI Taxonomy" id="699879"/>
    <lineage>
        <taxon>Bacteria</taxon>
        <taxon>Bacillati</taxon>
        <taxon>Actinomycetota</taxon>
        <taxon>Actinomycetes</taxon>
        <taxon>Micrococcales</taxon>
        <taxon>Microbacteriaceae</taxon>
        <taxon>Mycetocola</taxon>
    </lineage>
</organism>
<proteinExistence type="predicted"/>
<dbReference type="GO" id="GO:0033539">
    <property type="term" value="P:fatty acid beta-oxidation using acyl-CoA dehydrogenase"/>
    <property type="evidence" value="ECO:0007669"/>
    <property type="project" value="TreeGrafter"/>
</dbReference>
<evidence type="ECO:0000313" key="5">
    <source>
        <dbReference type="Proteomes" id="UP000270299"/>
    </source>
</evidence>
<reference evidence="4 5" key="1">
    <citation type="submission" date="2018-10" db="EMBL/GenBank/DDBJ databases">
        <authorList>
            <person name="Li J."/>
        </authorList>
    </citation>
    <scope>NUCLEOTIDE SEQUENCE [LARGE SCALE GENOMIC DNA]</scope>
    <source>
        <strain evidence="4 5">CCTCC AB209002</strain>
    </source>
</reference>
<dbReference type="InterPro" id="IPR036250">
    <property type="entry name" value="AcylCo_DH-like_C"/>
</dbReference>
<dbReference type="GO" id="GO:0003995">
    <property type="term" value="F:acyl-CoA dehydrogenase activity"/>
    <property type="evidence" value="ECO:0007669"/>
    <property type="project" value="TreeGrafter"/>
</dbReference>
<evidence type="ECO:0000256" key="2">
    <source>
        <dbReference type="SAM" id="MobiDB-lite"/>
    </source>
</evidence>
<keyword evidence="5" id="KW-1185">Reference proteome</keyword>
<gene>
    <name evidence="4" type="ORF">D9V29_03680</name>
</gene>
<accession>A0A3L6ZZ74</accession>
<dbReference type="GO" id="GO:0016712">
    <property type="term" value="F:oxidoreductase activity, acting on paired donors, with incorporation or reduction of molecular oxygen, reduced flavin or flavoprotein as one donor, and incorporation of one atom of oxygen"/>
    <property type="evidence" value="ECO:0007669"/>
    <property type="project" value="TreeGrafter"/>
</dbReference>
<sequence>MTLTTPRPCLHGHAFTSTFRTLVDDIRRGALDRERTRRLPFAEVRALQEIGFGRRRLADDGSPATRLADVFDELIDLAAADSNVAHLYRGHLAFVETLLLNPDSADSIRWRDRILSGDFVGNAQSEKQETAEITTRITRLDGVPLLTGRKFYTTGSIYADWIYLSALDGDERVGVTVRTAHNGVSVVDDWDGFGQKLTGSGTAVFTDVPIDPADITRAEPDSRQSRYLAAVFQLCLLATAAGIAQAALDDTVDFVRPRRRIFGFAGEALPRENELVQAVVGKVASAAWSARAIVRSSADELDRALRDSISGRGTDEAFLMAELNVFKAQQVVLPLVLDATTELFEVGGASAVGTGAALDRHWRNARTVASHNPAVQRARQIGDYHLNDRPPSWQGAGAPAETTQGSARA</sequence>
<keyword evidence="1" id="KW-0560">Oxidoreductase</keyword>
<dbReference type="InterPro" id="IPR013107">
    <property type="entry name" value="Acyl-CoA_DH_C"/>
</dbReference>
<dbReference type="EMBL" id="RCUV01000003">
    <property type="protein sequence ID" value="RLP73114.1"/>
    <property type="molecule type" value="Genomic_DNA"/>
</dbReference>
<evidence type="ECO:0000259" key="3">
    <source>
        <dbReference type="Pfam" id="PF08028"/>
    </source>
</evidence>
<dbReference type="GO" id="GO:0050660">
    <property type="term" value="F:flavin adenine dinucleotide binding"/>
    <property type="evidence" value="ECO:0007669"/>
    <property type="project" value="InterPro"/>
</dbReference>
<dbReference type="InterPro" id="IPR037069">
    <property type="entry name" value="AcylCoA_DH/ox_N_sf"/>
</dbReference>
<dbReference type="Gene3D" id="1.10.540.10">
    <property type="entry name" value="Acyl-CoA dehydrogenase/oxidase, N-terminal domain"/>
    <property type="match status" value="1"/>
</dbReference>
<protein>
    <recommendedName>
        <fullName evidence="3">Acyl-CoA dehydrogenase C-terminal domain-containing protein</fullName>
    </recommendedName>
</protein>
<evidence type="ECO:0000313" key="4">
    <source>
        <dbReference type="EMBL" id="RLP73114.1"/>
    </source>
</evidence>
<dbReference type="PANTHER" id="PTHR48083">
    <property type="entry name" value="MEDIUM-CHAIN SPECIFIC ACYL-COA DEHYDROGENASE, MITOCHONDRIAL-RELATED"/>
    <property type="match status" value="1"/>
</dbReference>
<dbReference type="InterPro" id="IPR046373">
    <property type="entry name" value="Acyl-CoA_Oxase/DH_mid-dom_sf"/>
</dbReference>
<feature type="domain" description="Acyl-CoA dehydrogenase C-terminal" evidence="3">
    <location>
        <begin position="235"/>
        <end position="372"/>
    </location>
</feature>
<comment type="caution">
    <text evidence="4">The sequence shown here is derived from an EMBL/GenBank/DDBJ whole genome shotgun (WGS) entry which is preliminary data.</text>
</comment>
<dbReference type="RefSeq" id="WP_121671967.1">
    <property type="nucleotide sequence ID" value="NZ_BMXM01000003.1"/>
</dbReference>
<dbReference type="SUPFAM" id="SSF56645">
    <property type="entry name" value="Acyl-CoA dehydrogenase NM domain-like"/>
    <property type="match status" value="1"/>
</dbReference>
<dbReference type="PIRSF" id="PIRSF016578">
    <property type="entry name" value="HsaA"/>
    <property type="match status" value="1"/>
</dbReference>